<evidence type="ECO:0000313" key="3">
    <source>
        <dbReference type="Proteomes" id="UP000579647"/>
    </source>
</evidence>
<dbReference type="Pfam" id="PF19054">
    <property type="entry name" value="DUF5753"/>
    <property type="match status" value="1"/>
</dbReference>
<dbReference type="PROSITE" id="PS50943">
    <property type="entry name" value="HTH_CROC1"/>
    <property type="match status" value="1"/>
</dbReference>
<dbReference type="CDD" id="cd00093">
    <property type="entry name" value="HTH_XRE"/>
    <property type="match status" value="1"/>
</dbReference>
<proteinExistence type="predicted"/>
<dbReference type="Proteomes" id="UP000579647">
    <property type="component" value="Unassembled WGS sequence"/>
</dbReference>
<dbReference type="RefSeq" id="WP_184364454.1">
    <property type="nucleotide sequence ID" value="NZ_BAAAKM010000042.1"/>
</dbReference>
<organism evidence="2 3">
    <name type="scientific">Nocardiopsis metallicus</name>
    <dbReference type="NCBI Taxonomy" id="179819"/>
    <lineage>
        <taxon>Bacteria</taxon>
        <taxon>Bacillati</taxon>
        <taxon>Actinomycetota</taxon>
        <taxon>Actinomycetes</taxon>
        <taxon>Streptosporangiales</taxon>
        <taxon>Nocardiopsidaceae</taxon>
        <taxon>Nocardiopsis</taxon>
    </lineage>
</organism>
<dbReference type="Gene3D" id="1.10.260.40">
    <property type="entry name" value="lambda repressor-like DNA-binding domains"/>
    <property type="match status" value="1"/>
</dbReference>
<evidence type="ECO:0000259" key="1">
    <source>
        <dbReference type="PROSITE" id="PS50943"/>
    </source>
</evidence>
<dbReference type="SUPFAM" id="SSF47413">
    <property type="entry name" value="lambda repressor-like DNA-binding domains"/>
    <property type="match status" value="1"/>
</dbReference>
<reference evidence="2 3" key="1">
    <citation type="submission" date="2020-08" db="EMBL/GenBank/DDBJ databases">
        <title>Sequencing the genomes of 1000 actinobacteria strains.</title>
        <authorList>
            <person name="Klenk H.-P."/>
        </authorList>
    </citation>
    <scope>NUCLEOTIDE SEQUENCE [LARGE SCALE GENOMIC DNA]</scope>
    <source>
        <strain evidence="2 3">DSM 44598</strain>
    </source>
</reference>
<feature type="domain" description="HTH cro/C1-type" evidence="1">
    <location>
        <begin position="35"/>
        <end position="89"/>
    </location>
</feature>
<dbReference type="InterPro" id="IPR001387">
    <property type="entry name" value="Cro/C1-type_HTH"/>
</dbReference>
<dbReference type="EMBL" id="JACHDO010000001">
    <property type="protein sequence ID" value="MBB5490826.1"/>
    <property type="molecule type" value="Genomic_DNA"/>
</dbReference>
<dbReference type="InterPro" id="IPR043917">
    <property type="entry name" value="DUF5753"/>
</dbReference>
<gene>
    <name evidence="2" type="ORF">HNR07_001963</name>
</gene>
<dbReference type="Pfam" id="PF13560">
    <property type="entry name" value="HTH_31"/>
    <property type="match status" value="1"/>
</dbReference>
<sequence>MMTTTPANRRDVDGTKEAVVAQGSPVRRHYLVSQLKRLRAQAKMSQEQVAKELGWDTSKLYRIENGRFVRLTTEAVAALCRLYGSSDALREELVEIAKAARKQKPWWFQHEDVAGNAFYSLENEATKIQEYAMGVIPGLLQHPDYVEALMSRGLVSDPEERQKRAAARIERCKSILDREVSPRIWSIIDESALRCLVGSPQVMRTQFQHLMDLNKRPNIDIQVLLLSKGMAQPCGYTLLHLGETDRVGYIDVLPSGHFFEGSKELADHAHRFEHMQAAALPLDETQDFIRHLAEDLERP</sequence>
<comment type="caution">
    <text evidence="2">The sequence shown here is derived from an EMBL/GenBank/DDBJ whole genome shotgun (WGS) entry which is preliminary data.</text>
</comment>
<name>A0A840WHA6_9ACTN</name>
<dbReference type="GO" id="GO:0003677">
    <property type="term" value="F:DNA binding"/>
    <property type="evidence" value="ECO:0007669"/>
    <property type="project" value="InterPro"/>
</dbReference>
<evidence type="ECO:0000313" key="2">
    <source>
        <dbReference type="EMBL" id="MBB5490826.1"/>
    </source>
</evidence>
<dbReference type="SMART" id="SM00530">
    <property type="entry name" value="HTH_XRE"/>
    <property type="match status" value="1"/>
</dbReference>
<keyword evidence="3" id="KW-1185">Reference proteome</keyword>
<accession>A0A840WHA6</accession>
<dbReference type="InterPro" id="IPR010982">
    <property type="entry name" value="Lambda_DNA-bd_dom_sf"/>
</dbReference>
<protein>
    <submittedName>
        <fullName evidence="2">Transcriptional regulator with XRE-family HTH domain</fullName>
    </submittedName>
</protein>
<dbReference type="AlphaFoldDB" id="A0A840WHA6"/>